<reference evidence="9 10" key="1">
    <citation type="journal article" date="2015" name="Genome Announc.">
        <title>Complete genome sequence of Martelella endophytica YC6887, which has antifungal activity associated with a halophyte.</title>
        <authorList>
            <person name="Khan A."/>
            <person name="Khan H."/>
            <person name="Chung E.J."/>
            <person name="Hossain M.T."/>
            <person name="Chung Y.R."/>
        </authorList>
    </citation>
    <scope>NUCLEOTIDE SEQUENCE [LARGE SCALE GENOMIC DNA]</scope>
    <source>
        <strain evidence="9">YC6887</strain>
    </source>
</reference>
<dbReference type="InterPro" id="IPR006103">
    <property type="entry name" value="Glyco_hydro_2_cat"/>
</dbReference>
<dbReference type="EC" id="3.2.1.23" evidence="3 7"/>
<organism evidence="9 10">
    <name type="scientific">Martelella endophytica</name>
    <dbReference type="NCBI Taxonomy" id="1486262"/>
    <lineage>
        <taxon>Bacteria</taxon>
        <taxon>Pseudomonadati</taxon>
        <taxon>Pseudomonadota</taxon>
        <taxon>Alphaproteobacteria</taxon>
        <taxon>Hyphomicrobiales</taxon>
        <taxon>Aurantimonadaceae</taxon>
        <taxon>Martelella</taxon>
    </lineage>
</organism>
<name>A0A0D5LNI6_MAREN</name>
<dbReference type="Pfam" id="PF02836">
    <property type="entry name" value="Glyco_hydro_2_C"/>
    <property type="match status" value="1"/>
</dbReference>
<dbReference type="InterPro" id="IPR032312">
    <property type="entry name" value="LacZ_4"/>
</dbReference>
<dbReference type="OrthoDB" id="9758603at2"/>
<dbReference type="InterPro" id="IPR013783">
    <property type="entry name" value="Ig-like_fold"/>
</dbReference>
<accession>A0A0D5LNI6</accession>
<dbReference type="RefSeq" id="WP_045680166.1">
    <property type="nucleotide sequence ID" value="NZ_CP010803.1"/>
</dbReference>
<dbReference type="Gene3D" id="2.70.98.10">
    <property type="match status" value="1"/>
</dbReference>
<sequence>MTPDIAWLADSRTFAVNRLPAVSDHVARPAGDGSLRQSLDGAWAFALAEDVASRPQGFEARGFDASGWATIEVPGYMQLQGFGPNQYVNTQYPWDGIEHLRPPEVPEANLVGSYIRDFTFAGKKSRVILTFDGVETAFFVWLNGTFVGYAEDSFTPSRFDVTDLIEEGDNRLAVQVFQRSSASWIEDQDFWRLTGISRSVWLENQPALHLDDLFVTTDLNDDFSSASLRLRLKLSLPGEGGKVEVALSGSDGLVLEPWQCEASAEMDLAFDVAGPELWSAEAPNLYDLSLTLIGADGEDSETVTERIGFRRFEMIDKVMHLNGKRIIFNGVNRHDFDARRGRAVTYEQMLWDVKFFKQNNINAVRTCHYPNQTVFYRLCDEYGIYLIDEANLESHGSWQKDGKVEPSWVVPGDREDWQDCVTDRARSMLERDKNHPSILIWSCGNESFGGKVIYEMSQFFRDRDPSRLVHYEGVFHDRRYDDTSDMESRMYAKPADVETYLNDNPQKPFILCEYMHAMGNSCGGMHLYTDLVDQYRLYQGGFIWDYIDQAMDDGDGRLRLGGDFSDRPSDYEFCADGIVTARREPSPKVQEVKALYQSFDIAPSAAEVIIRNKNLFVSTAGLSLAVTLLKDGAVVFETVMTPEIAAGETATLPLALPEAAEPGEYAVQCALKLDEATLWAEAGHEVAFGEHMFTVEGEKPAPAPVALTTSRGDINFGVRSPDMFALFSEPFGGPVSLKKGGLEFLARPPRLTFWRAMTDNDRGRQHGFEHAVWQTAHLYYKRGPVVIADGDEPVIRYRFTLPGITVEPEVTYRVGRDGRIHVTADFPGAEGLPELPIFGLQFFMDAAFDRFRYYGLGPDENYRDRLRGARLGIFERTVAENLSPYVVPQECGNRVGTRFAEVTDGEGRGLRFEAEGAPFEFNALPHGTMELETATRPWELPPVTRTVVTIAAKQMGVGGDDSWGAPVHPQYRVASHRPLSLAFSFAPVGV</sequence>
<dbReference type="InterPro" id="IPR006101">
    <property type="entry name" value="Glyco_hydro_2"/>
</dbReference>
<comment type="catalytic activity">
    <reaction evidence="1 7">
        <text>Hydrolysis of terminal non-reducing beta-D-galactose residues in beta-D-galactosides.</text>
        <dbReference type="EC" id="3.2.1.23"/>
    </reaction>
</comment>
<dbReference type="Proteomes" id="UP000032611">
    <property type="component" value="Chromosome"/>
</dbReference>
<dbReference type="GO" id="GO:0030246">
    <property type="term" value="F:carbohydrate binding"/>
    <property type="evidence" value="ECO:0007669"/>
    <property type="project" value="InterPro"/>
</dbReference>
<dbReference type="InterPro" id="IPR004199">
    <property type="entry name" value="B-gal_small/dom_5"/>
</dbReference>
<dbReference type="Pfam" id="PF02837">
    <property type="entry name" value="Glyco_hydro_2_N"/>
    <property type="match status" value="1"/>
</dbReference>
<dbReference type="PRINTS" id="PR00132">
    <property type="entry name" value="GLHYDRLASE2"/>
</dbReference>
<dbReference type="GO" id="GO:0005990">
    <property type="term" value="P:lactose catabolic process"/>
    <property type="evidence" value="ECO:0007669"/>
    <property type="project" value="TreeGrafter"/>
</dbReference>
<evidence type="ECO:0000256" key="2">
    <source>
        <dbReference type="ARBA" id="ARBA00007401"/>
    </source>
</evidence>
<feature type="domain" description="Beta galactosidase small chain/" evidence="8">
    <location>
        <begin position="717"/>
        <end position="986"/>
    </location>
</feature>
<dbReference type="InterPro" id="IPR023230">
    <property type="entry name" value="Glyco_hydro_2_CS"/>
</dbReference>
<protein>
    <recommendedName>
        <fullName evidence="3 7">Beta-galactosidase</fullName>
        <ecNumber evidence="3 7">3.2.1.23</ecNumber>
    </recommendedName>
    <alternativeName>
        <fullName evidence="6 7">Lactase</fullName>
    </alternativeName>
</protein>
<dbReference type="InterPro" id="IPR011013">
    <property type="entry name" value="Gal_mutarotase_sf_dom"/>
</dbReference>
<dbReference type="PATRIC" id="fig|1486262.3.peg.1438"/>
<evidence type="ECO:0000313" key="9">
    <source>
        <dbReference type="EMBL" id="AJY45495.1"/>
    </source>
</evidence>
<dbReference type="GO" id="GO:0009341">
    <property type="term" value="C:beta-galactosidase complex"/>
    <property type="evidence" value="ECO:0007669"/>
    <property type="project" value="InterPro"/>
</dbReference>
<comment type="similarity">
    <text evidence="2 7">Belongs to the glycosyl hydrolase 2 family.</text>
</comment>
<dbReference type="InterPro" id="IPR050347">
    <property type="entry name" value="Bact_Beta-galactosidase"/>
</dbReference>
<evidence type="ECO:0000256" key="3">
    <source>
        <dbReference type="ARBA" id="ARBA00012756"/>
    </source>
</evidence>
<keyword evidence="5 7" id="KW-0326">Glycosidase</keyword>
<dbReference type="KEGG" id="mey:TM49_06985"/>
<evidence type="ECO:0000259" key="8">
    <source>
        <dbReference type="SMART" id="SM01038"/>
    </source>
</evidence>
<dbReference type="PROSITE" id="PS00719">
    <property type="entry name" value="GLYCOSYL_HYDROL_F2_1"/>
    <property type="match status" value="1"/>
</dbReference>
<dbReference type="Pfam" id="PF02929">
    <property type="entry name" value="Bgal_small_N"/>
    <property type="match status" value="1"/>
</dbReference>
<evidence type="ECO:0000256" key="6">
    <source>
        <dbReference type="ARBA" id="ARBA00032230"/>
    </source>
</evidence>
<dbReference type="SUPFAM" id="SSF49303">
    <property type="entry name" value="beta-Galactosidase/glucuronidase domain"/>
    <property type="match status" value="2"/>
</dbReference>
<evidence type="ECO:0000256" key="7">
    <source>
        <dbReference type="RuleBase" id="RU361154"/>
    </source>
</evidence>
<dbReference type="EMBL" id="CP010803">
    <property type="protein sequence ID" value="AJY45495.1"/>
    <property type="molecule type" value="Genomic_DNA"/>
</dbReference>
<dbReference type="GO" id="GO:0004565">
    <property type="term" value="F:beta-galactosidase activity"/>
    <property type="evidence" value="ECO:0007669"/>
    <property type="project" value="UniProtKB-EC"/>
</dbReference>
<dbReference type="InterPro" id="IPR006104">
    <property type="entry name" value="Glyco_hydro_2_N"/>
</dbReference>
<dbReference type="InterPro" id="IPR036156">
    <property type="entry name" value="Beta-gal/glucu_dom_sf"/>
</dbReference>
<dbReference type="InterPro" id="IPR006102">
    <property type="entry name" value="Ig-like_GH2"/>
</dbReference>
<dbReference type="InterPro" id="IPR014718">
    <property type="entry name" value="GH-type_carb-bd"/>
</dbReference>
<dbReference type="SUPFAM" id="SSF51445">
    <property type="entry name" value="(Trans)glycosidases"/>
    <property type="match status" value="1"/>
</dbReference>
<dbReference type="AlphaFoldDB" id="A0A0D5LNI6"/>
<dbReference type="Pfam" id="PF00703">
    <property type="entry name" value="Glyco_hydro_2"/>
    <property type="match status" value="1"/>
</dbReference>
<gene>
    <name evidence="9" type="ORF">TM49_06985</name>
</gene>
<dbReference type="Gene3D" id="2.60.40.10">
    <property type="entry name" value="Immunoglobulins"/>
    <property type="match status" value="2"/>
</dbReference>
<proteinExistence type="inferred from homology"/>
<dbReference type="PANTHER" id="PTHR46323">
    <property type="entry name" value="BETA-GALACTOSIDASE"/>
    <property type="match status" value="1"/>
</dbReference>
<dbReference type="STRING" id="1486262.TM49_06985"/>
<dbReference type="SUPFAM" id="SSF49785">
    <property type="entry name" value="Galactose-binding domain-like"/>
    <property type="match status" value="1"/>
</dbReference>
<dbReference type="SMART" id="SM01038">
    <property type="entry name" value="Bgal_small_N"/>
    <property type="match status" value="1"/>
</dbReference>
<dbReference type="PROSITE" id="PS00608">
    <property type="entry name" value="GLYCOSYL_HYDROL_F2_2"/>
    <property type="match status" value="1"/>
</dbReference>
<dbReference type="Pfam" id="PF16353">
    <property type="entry name" value="LacZ_4"/>
    <property type="match status" value="1"/>
</dbReference>
<keyword evidence="10" id="KW-1185">Reference proteome</keyword>
<dbReference type="Gene3D" id="3.20.20.80">
    <property type="entry name" value="Glycosidases"/>
    <property type="match status" value="1"/>
</dbReference>
<evidence type="ECO:0000256" key="5">
    <source>
        <dbReference type="ARBA" id="ARBA00023295"/>
    </source>
</evidence>
<keyword evidence="4 7" id="KW-0378">Hydrolase</keyword>
<dbReference type="PANTHER" id="PTHR46323:SF2">
    <property type="entry name" value="BETA-GALACTOSIDASE"/>
    <property type="match status" value="1"/>
</dbReference>
<evidence type="ECO:0000256" key="4">
    <source>
        <dbReference type="ARBA" id="ARBA00022801"/>
    </source>
</evidence>
<dbReference type="SUPFAM" id="SSF74650">
    <property type="entry name" value="Galactose mutarotase-like"/>
    <property type="match status" value="1"/>
</dbReference>
<dbReference type="HOGENOM" id="CLU_002346_0_2_5"/>
<dbReference type="Gene3D" id="2.60.120.260">
    <property type="entry name" value="Galactose-binding domain-like"/>
    <property type="match status" value="1"/>
</dbReference>
<evidence type="ECO:0000256" key="1">
    <source>
        <dbReference type="ARBA" id="ARBA00001412"/>
    </source>
</evidence>
<dbReference type="InterPro" id="IPR023232">
    <property type="entry name" value="Glyco_hydro_2_AS"/>
</dbReference>
<dbReference type="InterPro" id="IPR008979">
    <property type="entry name" value="Galactose-bd-like_sf"/>
</dbReference>
<dbReference type="InterPro" id="IPR017853">
    <property type="entry name" value="GH"/>
</dbReference>
<evidence type="ECO:0000313" key="10">
    <source>
        <dbReference type="Proteomes" id="UP000032611"/>
    </source>
</evidence>